<reference evidence="4 6" key="2">
    <citation type="submission" date="2018-07" db="EMBL/GenBank/DDBJ databases">
        <title>Complete genome of the Arcobacter bivalviorum type strain LMG 26154.</title>
        <authorList>
            <person name="Miller W.G."/>
            <person name="Yee E."/>
            <person name="Bono J.L."/>
        </authorList>
    </citation>
    <scope>NUCLEOTIDE SEQUENCE [LARGE SCALE GENOMIC DNA]</scope>
    <source>
        <strain evidence="4 6">LMG 26154</strain>
    </source>
</reference>
<feature type="chain" id="PRO_5044718401" evidence="2">
    <location>
        <begin position="27"/>
        <end position="276"/>
    </location>
</feature>
<dbReference type="InterPro" id="IPR046357">
    <property type="entry name" value="PPIase_dom_sf"/>
</dbReference>
<dbReference type="PROSITE" id="PS50198">
    <property type="entry name" value="PPIC_PPIASE_2"/>
    <property type="match status" value="1"/>
</dbReference>
<dbReference type="Pfam" id="PF13145">
    <property type="entry name" value="Rotamase_2"/>
    <property type="match status" value="1"/>
</dbReference>
<feature type="signal peptide" evidence="2">
    <location>
        <begin position="1"/>
        <end position="26"/>
    </location>
</feature>
<evidence type="ECO:0000256" key="2">
    <source>
        <dbReference type="SAM" id="SignalP"/>
    </source>
</evidence>
<accession>A0AAX2A509</accession>
<evidence type="ECO:0000259" key="3">
    <source>
        <dbReference type="PROSITE" id="PS50198"/>
    </source>
</evidence>
<evidence type="ECO:0000313" key="5">
    <source>
        <dbReference type="EMBL" id="RXK09108.1"/>
    </source>
</evidence>
<dbReference type="InterPro" id="IPR027304">
    <property type="entry name" value="Trigger_fact/SurA_dom_sf"/>
</dbReference>
<dbReference type="AlphaFoldDB" id="A0AAX2A509"/>
<evidence type="ECO:0000313" key="7">
    <source>
        <dbReference type="Proteomes" id="UP000289193"/>
    </source>
</evidence>
<keyword evidence="1" id="KW-0697">Rotamase</keyword>
<dbReference type="KEGG" id="hbv:ABIV_2116"/>
<dbReference type="Proteomes" id="UP000289193">
    <property type="component" value="Unassembled WGS sequence"/>
</dbReference>
<dbReference type="Proteomes" id="UP000253850">
    <property type="component" value="Chromosome"/>
</dbReference>
<organism evidence="5 7">
    <name type="scientific">Halarcobacter bivalviorum</name>
    <dbReference type="NCBI Taxonomy" id="663364"/>
    <lineage>
        <taxon>Bacteria</taxon>
        <taxon>Pseudomonadati</taxon>
        <taxon>Campylobacterota</taxon>
        <taxon>Epsilonproteobacteria</taxon>
        <taxon>Campylobacterales</taxon>
        <taxon>Arcobacteraceae</taxon>
        <taxon>Halarcobacter</taxon>
    </lineage>
</organism>
<dbReference type="EMBL" id="CP031217">
    <property type="protein sequence ID" value="AXH13091.1"/>
    <property type="molecule type" value="Genomic_DNA"/>
</dbReference>
<dbReference type="Gene3D" id="1.10.8.1040">
    <property type="match status" value="1"/>
</dbReference>
<dbReference type="PANTHER" id="PTHR47245:SF2">
    <property type="entry name" value="PEPTIDYL-PROLYL CIS-TRANS ISOMERASE HP_0175-RELATED"/>
    <property type="match status" value="1"/>
</dbReference>
<keyword evidence="2" id="KW-0732">Signal</keyword>
<dbReference type="InterPro" id="IPR000297">
    <property type="entry name" value="PPIase_PpiC"/>
</dbReference>
<evidence type="ECO:0000313" key="4">
    <source>
        <dbReference type="EMBL" id="AXH13091.1"/>
    </source>
</evidence>
<dbReference type="SUPFAM" id="SSF54534">
    <property type="entry name" value="FKBP-like"/>
    <property type="match status" value="1"/>
</dbReference>
<feature type="domain" description="PpiC" evidence="3">
    <location>
        <begin position="136"/>
        <end position="230"/>
    </location>
</feature>
<evidence type="ECO:0000256" key="1">
    <source>
        <dbReference type="PROSITE-ProRule" id="PRU00278"/>
    </source>
</evidence>
<name>A0AAX2A509_9BACT</name>
<gene>
    <name evidence="4" type="primary">peb4</name>
    <name evidence="4" type="ORF">ABIV_2116</name>
    <name evidence="5" type="ORF">CRV05_10995</name>
</gene>
<dbReference type="Gene3D" id="3.10.50.40">
    <property type="match status" value="1"/>
</dbReference>
<dbReference type="SUPFAM" id="SSF109998">
    <property type="entry name" value="Triger factor/SurA peptide-binding domain-like"/>
    <property type="match status" value="1"/>
</dbReference>
<sequence>MIKVTSKKLVTSLIATVAITTSSLCASSDVLATVNGDKITKQDIAILLGNPNIDFDSLPKKNKNQILDQIINNKLLTEKAVKSGVEKDAEYKESLEKLKKDLALRVWLKKESEKVTVSEKDMKDYYEQNKAQFKVPATLEARHILVKTEAEGKEIIKTLDKASNKKDKFVELAKTKSVGPTGPQGGYLGKFPETKMVKEFSDAANALKVGNYSKSPVKTQFGYHVIYLEDKEAAKTLEYDKIKNRIKQVLLQEKFRNFLESEANKLRDKAKIVIKL</sequence>
<dbReference type="RefSeq" id="WP_114839891.1">
    <property type="nucleotide sequence ID" value="NZ_CP031217.1"/>
</dbReference>
<proteinExistence type="predicted"/>
<dbReference type="GO" id="GO:0003755">
    <property type="term" value="F:peptidyl-prolyl cis-trans isomerase activity"/>
    <property type="evidence" value="ECO:0007669"/>
    <property type="project" value="UniProtKB-KW"/>
</dbReference>
<dbReference type="PANTHER" id="PTHR47245">
    <property type="entry name" value="PEPTIDYLPROLYL ISOMERASE"/>
    <property type="match status" value="1"/>
</dbReference>
<evidence type="ECO:0000313" key="6">
    <source>
        <dbReference type="Proteomes" id="UP000253850"/>
    </source>
</evidence>
<protein>
    <submittedName>
        <fullName evidence="4">Major antigenic peptide / PpiC-type peptidyl-prolyl cis-trans isomerase</fullName>
    </submittedName>
    <submittedName>
        <fullName evidence="5">Peptidylprolyl isomerase</fullName>
    </submittedName>
</protein>
<reference evidence="5 7" key="1">
    <citation type="submission" date="2017-10" db="EMBL/GenBank/DDBJ databases">
        <title>Genomics of the genus Arcobacter.</title>
        <authorList>
            <person name="Perez-Cataluna A."/>
            <person name="Figueras M.J."/>
        </authorList>
    </citation>
    <scope>NUCLEOTIDE SEQUENCE [LARGE SCALE GENOMIC DNA]</scope>
    <source>
        <strain evidence="5 7">CECT 7835</strain>
    </source>
</reference>
<keyword evidence="1 5" id="KW-0413">Isomerase</keyword>
<dbReference type="InterPro" id="IPR050245">
    <property type="entry name" value="PrsA_foldase"/>
</dbReference>
<keyword evidence="7" id="KW-1185">Reference proteome</keyword>
<dbReference type="EMBL" id="PDKM01000007">
    <property type="protein sequence ID" value="RXK09108.1"/>
    <property type="molecule type" value="Genomic_DNA"/>
</dbReference>